<dbReference type="EMBL" id="FOIZ01000001">
    <property type="protein sequence ID" value="SEV94505.1"/>
    <property type="molecule type" value="Genomic_DNA"/>
</dbReference>
<dbReference type="InterPro" id="IPR028992">
    <property type="entry name" value="Hedgehog/Intein_dom"/>
</dbReference>
<dbReference type="Pfam" id="PF13403">
    <property type="entry name" value="Hint_2"/>
    <property type="match status" value="1"/>
</dbReference>
<dbReference type="Proteomes" id="UP000199167">
    <property type="component" value="Unassembled WGS sequence"/>
</dbReference>
<evidence type="ECO:0000313" key="3">
    <source>
        <dbReference type="Proteomes" id="UP000199167"/>
    </source>
</evidence>
<dbReference type="STRING" id="364200.SAMN04488515_0346"/>
<feature type="domain" description="Hedgehog/Intein (Hint)" evidence="1">
    <location>
        <begin position="75"/>
        <end position="219"/>
    </location>
</feature>
<keyword evidence="3" id="KW-1185">Reference proteome</keyword>
<proteinExistence type="predicted"/>
<protein>
    <submittedName>
        <fullName evidence="2">Hint domain-containing protein</fullName>
    </submittedName>
</protein>
<dbReference type="RefSeq" id="WP_165611764.1">
    <property type="nucleotide sequence ID" value="NZ_FOIZ01000001.1"/>
</dbReference>
<organism evidence="2 3">
    <name type="scientific">Cognatiyoonia koreensis</name>
    <dbReference type="NCBI Taxonomy" id="364200"/>
    <lineage>
        <taxon>Bacteria</taxon>
        <taxon>Pseudomonadati</taxon>
        <taxon>Pseudomonadota</taxon>
        <taxon>Alphaproteobacteria</taxon>
        <taxon>Rhodobacterales</taxon>
        <taxon>Paracoccaceae</taxon>
        <taxon>Cognatiyoonia</taxon>
    </lineage>
</organism>
<sequence>MKTMPPRAAGLAVKSFTSPVKVDRFASQDGRPQRTKPLMRKYEIAHLTSSSSEIVESTRLAPALPAFEDAFAALGRGAILQTKTGPVAVEDLLPGDQVMTSQNGFQTLLWKGAMTIIPGAQNTRREMGTMTRITADALGLGRPSPDLVLGPAARLLHKANGIRTLTGADAAFIPVRDFVDSAQIIELTPIAPVHVYQLGFENHELMKVNGVEIESLHPGPIHSLGLRHDMLSLLQAMFPHKAQLPDFGTMAYPRIRLRDLDLFDVA</sequence>
<evidence type="ECO:0000259" key="1">
    <source>
        <dbReference type="Pfam" id="PF13403"/>
    </source>
</evidence>
<evidence type="ECO:0000313" key="2">
    <source>
        <dbReference type="EMBL" id="SEV94505.1"/>
    </source>
</evidence>
<name>A0A1I0N125_9RHOB</name>
<reference evidence="2 3" key="1">
    <citation type="submission" date="2016-10" db="EMBL/GenBank/DDBJ databases">
        <authorList>
            <person name="de Groot N.N."/>
        </authorList>
    </citation>
    <scope>NUCLEOTIDE SEQUENCE [LARGE SCALE GENOMIC DNA]</scope>
    <source>
        <strain evidence="2 3">DSM 17925</strain>
    </source>
</reference>
<gene>
    <name evidence="2" type="ORF">SAMN04488515_0346</name>
</gene>
<accession>A0A1I0N125</accession>
<dbReference type="AlphaFoldDB" id="A0A1I0N125"/>